<gene>
    <name evidence="1" type="ORF">QR685DRAFT_435010</name>
</gene>
<protein>
    <submittedName>
        <fullName evidence="1">Uncharacterized protein</fullName>
    </submittedName>
</protein>
<organism evidence="1 2">
    <name type="scientific">Neurospora intermedia</name>
    <dbReference type="NCBI Taxonomy" id="5142"/>
    <lineage>
        <taxon>Eukaryota</taxon>
        <taxon>Fungi</taxon>
        <taxon>Dikarya</taxon>
        <taxon>Ascomycota</taxon>
        <taxon>Pezizomycotina</taxon>
        <taxon>Sordariomycetes</taxon>
        <taxon>Sordariomycetidae</taxon>
        <taxon>Sordariales</taxon>
        <taxon>Sordariaceae</taxon>
        <taxon>Neurospora</taxon>
    </lineage>
</organism>
<evidence type="ECO:0000313" key="1">
    <source>
        <dbReference type="EMBL" id="KAL0473970.1"/>
    </source>
</evidence>
<keyword evidence="2" id="KW-1185">Reference proteome</keyword>
<dbReference type="EMBL" id="JAVLET010000002">
    <property type="protein sequence ID" value="KAL0473970.1"/>
    <property type="molecule type" value="Genomic_DNA"/>
</dbReference>
<reference evidence="1 2" key="1">
    <citation type="submission" date="2023-09" db="EMBL/GenBank/DDBJ databases">
        <title>Multi-omics analysis of a traditional fermented food reveals byproduct-associated fungal strains for waste-to-food upcycling.</title>
        <authorList>
            <consortium name="Lawrence Berkeley National Laboratory"/>
            <person name="Rekdal V.M."/>
            <person name="Villalobos-Escobedo J.M."/>
            <person name="Rodriguez-Valeron N."/>
            <person name="Garcia M.O."/>
            <person name="Vasquez D.P."/>
            <person name="Damayanti I."/>
            <person name="Sorensen P.M."/>
            <person name="Baidoo E.E."/>
            <person name="De Carvalho A.C."/>
            <person name="Riley R."/>
            <person name="Lipzen A."/>
            <person name="He G."/>
            <person name="Yan M."/>
            <person name="Haridas S."/>
            <person name="Daum C."/>
            <person name="Yoshinaga Y."/>
            <person name="Ng V."/>
            <person name="Grigoriev I.V."/>
            <person name="Munk R."/>
            <person name="Nuraida L."/>
            <person name="Wijaya C.H."/>
            <person name="Morales P.-C."/>
            <person name="Keasling J.D."/>
        </authorList>
    </citation>
    <scope>NUCLEOTIDE SEQUENCE [LARGE SCALE GENOMIC DNA]</scope>
    <source>
        <strain evidence="1 2">FGSC 2613</strain>
    </source>
</reference>
<sequence>KKFSGAAKKTFTSKVPKIITLPNNFEGDTALEVIIFDTRPGDAPIKFITFERVREIFIKKSIRKEKRRYRVFPTS</sequence>
<evidence type="ECO:0000313" key="2">
    <source>
        <dbReference type="Proteomes" id="UP001451303"/>
    </source>
</evidence>
<comment type="caution">
    <text evidence="1">The sequence shown here is derived from an EMBL/GenBank/DDBJ whole genome shotgun (WGS) entry which is preliminary data.</text>
</comment>
<proteinExistence type="predicted"/>
<dbReference type="Proteomes" id="UP001451303">
    <property type="component" value="Unassembled WGS sequence"/>
</dbReference>
<feature type="non-terminal residue" evidence="1">
    <location>
        <position position="1"/>
    </location>
</feature>
<accession>A0ABR3DMT1</accession>
<name>A0ABR3DMT1_NEUIN</name>